<dbReference type="InterPro" id="IPR017519">
    <property type="entry name" value="CHP03085"/>
</dbReference>
<evidence type="ECO:0000313" key="1">
    <source>
        <dbReference type="EMBL" id="MBD7917016.1"/>
    </source>
</evidence>
<comment type="caution">
    <text evidence="1">The sequence shown here is derived from an EMBL/GenBank/DDBJ whole genome shotgun (WGS) entry which is preliminary data.</text>
</comment>
<evidence type="ECO:0000313" key="2">
    <source>
        <dbReference type="Proteomes" id="UP000604241"/>
    </source>
</evidence>
<reference evidence="1 2" key="1">
    <citation type="submission" date="2020-08" db="EMBL/GenBank/DDBJ databases">
        <title>A Genomic Blueprint of the Chicken Gut Microbiome.</title>
        <authorList>
            <person name="Gilroy R."/>
            <person name="Ravi A."/>
            <person name="Getino M."/>
            <person name="Pursley I."/>
            <person name="Horton D.L."/>
            <person name="Alikhan N.-F."/>
            <person name="Baker D."/>
            <person name="Gharbi K."/>
            <person name="Hall N."/>
            <person name="Watson M."/>
            <person name="Adriaenssens E.M."/>
            <person name="Foster-Nyarko E."/>
            <person name="Jarju S."/>
            <person name="Secka A."/>
            <person name="Antonio M."/>
            <person name="Oren A."/>
            <person name="Chaudhuri R."/>
            <person name="La Ragione R.M."/>
            <person name="Hildebrand F."/>
            <person name="Pallen M.J."/>
        </authorList>
    </citation>
    <scope>NUCLEOTIDE SEQUENCE [LARGE SCALE GENOMIC DNA]</scope>
    <source>
        <strain evidence="1 2">Sa3CUA2</strain>
    </source>
</reference>
<accession>A0ABR8Q9B0</accession>
<dbReference type="SUPFAM" id="SSF109854">
    <property type="entry name" value="DinB/YfiT-like putative metalloenzymes"/>
    <property type="match status" value="1"/>
</dbReference>
<organism evidence="1 2">
    <name type="scientific">Cellulomonas avistercoris</name>
    <dbReference type="NCBI Taxonomy" id="2762242"/>
    <lineage>
        <taxon>Bacteria</taxon>
        <taxon>Bacillati</taxon>
        <taxon>Actinomycetota</taxon>
        <taxon>Actinomycetes</taxon>
        <taxon>Micrococcales</taxon>
        <taxon>Cellulomonadaceae</taxon>
        <taxon>Cellulomonas</taxon>
    </lineage>
</organism>
<dbReference type="InterPro" id="IPR017517">
    <property type="entry name" value="Maleyloyr_isom"/>
</dbReference>
<sequence length="210" mass="22524">MTWHETERDWLAEALRAADPHDPTLCEGWQARHLAAHLVIRERPALAASAVRGGLAAATERLAATASDPAGYAALVDRFAAPPRRWSPLAWAGDAVNATEYFVHTEDVRRGAGERAPRELPEGLAEVLWSQLVRMAPLRLRGLGPGVVLVRDDDVRSAVHAPRAGHGTVVLRGAVGELVLAVSGRLQAADVRLEGAEDDVTVVRDLLTGP</sequence>
<dbReference type="NCBIfam" id="TIGR03085">
    <property type="entry name" value="TIGR03085 family metal-binding protein"/>
    <property type="match status" value="1"/>
</dbReference>
<dbReference type="Proteomes" id="UP000604241">
    <property type="component" value="Unassembled WGS sequence"/>
</dbReference>
<name>A0ABR8Q9B0_9CELL</name>
<keyword evidence="2" id="KW-1185">Reference proteome</keyword>
<proteinExistence type="predicted"/>
<dbReference type="NCBIfam" id="TIGR03083">
    <property type="entry name" value="maleylpyruvate isomerase family mycothiol-dependent enzyme"/>
    <property type="match status" value="1"/>
</dbReference>
<dbReference type="RefSeq" id="WP_191779706.1">
    <property type="nucleotide sequence ID" value="NZ_JACSQV010000001.1"/>
</dbReference>
<gene>
    <name evidence="1" type="ORF">H9657_01805</name>
</gene>
<protein>
    <submittedName>
        <fullName evidence="1">TIGR03085 family protein</fullName>
    </submittedName>
</protein>
<dbReference type="EMBL" id="JACSQV010000001">
    <property type="protein sequence ID" value="MBD7917016.1"/>
    <property type="molecule type" value="Genomic_DNA"/>
</dbReference>
<dbReference type="InterPro" id="IPR034660">
    <property type="entry name" value="DinB/YfiT-like"/>
</dbReference>